<proteinExistence type="inferred from homology"/>
<dbReference type="STRING" id="50429.A0A2B4SMV7"/>
<feature type="domain" description="TM2" evidence="9">
    <location>
        <begin position="100"/>
        <end position="148"/>
    </location>
</feature>
<dbReference type="OrthoDB" id="5804096at2759"/>
<dbReference type="PANTHER" id="PTHR21016:SF1">
    <property type="entry name" value="TM2 DOMAIN-CONTAINING PROTEIN 1"/>
    <property type="match status" value="1"/>
</dbReference>
<evidence type="ECO:0000256" key="1">
    <source>
        <dbReference type="ARBA" id="ARBA00004141"/>
    </source>
</evidence>
<evidence type="ECO:0000313" key="11">
    <source>
        <dbReference type="Proteomes" id="UP000225706"/>
    </source>
</evidence>
<evidence type="ECO:0000256" key="8">
    <source>
        <dbReference type="SAM" id="Phobius"/>
    </source>
</evidence>
<name>A0A2B4SMV7_STYPI</name>
<keyword evidence="3 8" id="KW-0812">Transmembrane</keyword>
<evidence type="ECO:0000259" key="9">
    <source>
        <dbReference type="Pfam" id="PF05154"/>
    </source>
</evidence>
<gene>
    <name evidence="10" type="primary">TM2D1</name>
    <name evidence="10" type="ORF">AWC38_SpisGene5044</name>
</gene>
<organism evidence="10 11">
    <name type="scientific">Stylophora pistillata</name>
    <name type="common">Smooth cauliflower coral</name>
    <dbReference type="NCBI Taxonomy" id="50429"/>
    <lineage>
        <taxon>Eukaryota</taxon>
        <taxon>Metazoa</taxon>
        <taxon>Cnidaria</taxon>
        <taxon>Anthozoa</taxon>
        <taxon>Hexacorallia</taxon>
        <taxon>Scleractinia</taxon>
        <taxon>Astrocoeniina</taxon>
        <taxon>Pocilloporidae</taxon>
        <taxon>Stylophora</taxon>
    </lineage>
</organism>
<dbReference type="Pfam" id="PF05154">
    <property type="entry name" value="TM2"/>
    <property type="match status" value="1"/>
</dbReference>
<evidence type="ECO:0000256" key="4">
    <source>
        <dbReference type="ARBA" id="ARBA00022729"/>
    </source>
</evidence>
<keyword evidence="7" id="KW-0325">Glycoprotein</keyword>
<dbReference type="AlphaFoldDB" id="A0A2B4SMV7"/>
<keyword evidence="4" id="KW-0732">Signal</keyword>
<evidence type="ECO:0000256" key="6">
    <source>
        <dbReference type="ARBA" id="ARBA00023136"/>
    </source>
</evidence>
<dbReference type="EMBL" id="LSMT01000054">
    <property type="protein sequence ID" value="PFX30210.1"/>
    <property type="molecule type" value="Genomic_DNA"/>
</dbReference>
<protein>
    <submittedName>
        <fullName evidence="10">TM2 domain-containing protein 1</fullName>
    </submittedName>
</protein>
<comment type="subcellular location">
    <subcellularLocation>
        <location evidence="1">Membrane</location>
        <topology evidence="1">Multi-pass membrane protein</topology>
    </subcellularLocation>
</comment>
<dbReference type="PANTHER" id="PTHR21016">
    <property type="entry name" value="BETA-AMYLOID BINDING PROTEIN-RELATED"/>
    <property type="match status" value="1"/>
</dbReference>
<sequence>MYKAFSAMIPCWKHYIQAIFVLIFSKWVTSTGNGEKIACRDLFMGQYFCPEPEIDSSTQAAVGCTKNHSVEVKCSTVPVERGGRNITECIQNVSCRYTNDHSYETALLLSVFLGMFGIDRFYLGYPAIGLLKFCTLGFFFVFHLVDVILIATQVVGPADGSAYIIDYYGPRLDHISRDLDTFNKTGG</sequence>
<dbReference type="GO" id="GO:0016020">
    <property type="term" value="C:membrane"/>
    <property type="evidence" value="ECO:0007669"/>
    <property type="project" value="UniProtKB-SubCell"/>
</dbReference>
<evidence type="ECO:0000256" key="2">
    <source>
        <dbReference type="ARBA" id="ARBA00008284"/>
    </source>
</evidence>
<reference evidence="11" key="1">
    <citation type="journal article" date="2017" name="bioRxiv">
        <title>Comparative analysis of the genomes of Stylophora pistillata and Acropora digitifera provides evidence for extensive differences between species of corals.</title>
        <authorList>
            <person name="Voolstra C.R."/>
            <person name="Li Y."/>
            <person name="Liew Y.J."/>
            <person name="Baumgarten S."/>
            <person name="Zoccola D."/>
            <person name="Flot J.-F."/>
            <person name="Tambutte S."/>
            <person name="Allemand D."/>
            <person name="Aranda M."/>
        </authorList>
    </citation>
    <scope>NUCLEOTIDE SEQUENCE [LARGE SCALE GENOMIC DNA]</scope>
</reference>
<dbReference type="InterPro" id="IPR050932">
    <property type="entry name" value="TM2D1-3-like"/>
</dbReference>
<evidence type="ECO:0000256" key="7">
    <source>
        <dbReference type="ARBA" id="ARBA00023180"/>
    </source>
</evidence>
<comment type="caution">
    <text evidence="10">The sequence shown here is derived from an EMBL/GenBank/DDBJ whole genome shotgun (WGS) entry which is preliminary data.</text>
</comment>
<evidence type="ECO:0000313" key="10">
    <source>
        <dbReference type="EMBL" id="PFX30210.1"/>
    </source>
</evidence>
<comment type="similarity">
    <text evidence="2">Belongs to the TM2 family.</text>
</comment>
<keyword evidence="11" id="KW-1185">Reference proteome</keyword>
<keyword evidence="6 8" id="KW-0472">Membrane</keyword>
<dbReference type="InterPro" id="IPR007829">
    <property type="entry name" value="TM2"/>
</dbReference>
<evidence type="ECO:0000256" key="5">
    <source>
        <dbReference type="ARBA" id="ARBA00022989"/>
    </source>
</evidence>
<dbReference type="Proteomes" id="UP000225706">
    <property type="component" value="Unassembled WGS sequence"/>
</dbReference>
<evidence type="ECO:0000256" key="3">
    <source>
        <dbReference type="ARBA" id="ARBA00022692"/>
    </source>
</evidence>
<accession>A0A2B4SMV7</accession>
<feature type="transmembrane region" description="Helical" evidence="8">
    <location>
        <begin position="129"/>
        <end position="151"/>
    </location>
</feature>
<keyword evidence="5 8" id="KW-1133">Transmembrane helix</keyword>